<reference evidence="5 6" key="1">
    <citation type="submission" date="2019-11" db="EMBL/GenBank/DDBJ databases">
        <title>Draft genome sequence of Labilibaculum sp. strain SYP isolated from Black Sea.</title>
        <authorList>
            <person name="Yadav S."/>
            <person name="Villanueva L."/>
        </authorList>
    </citation>
    <scope>NUCLEOTIDE SEQUENCE [LARGE SCALE GENOMIC DNA]</scope>
    <source>
        <strain evidence="5 6">44</strain>
    </source>
</reference>
<dbReference type="InterPro" id="IPR020476">
    <property type="entry name" value="Nudix_hydrolase"/>
</dbReference>
<dbReference type="SUPFAM" id="SSF55811">
    <property type="entry name" value="Nudix"/>
    <property type="match status" value="1"/>
</dbReference>
<dbReference type="InterPro" id="IPR015797">
    <property type="entry name" value="NUDIX_hydrolase-like_dom_sf"/>
</dbReference>
<dbReference type="GO" id="GO:0016787">
    <property type="term" value="F:hydrolase activity"/>
    <property type="evidence" value="ECO:0007669"/>
    <property type="project" value="UniProtKB-KW"/>
</dbReference>
<evidence type="ECO:0000313" key="6">
    <source>
        <dbReference type="Proteomes" id="UP000285951"/>
    </source>
</evidence>
<evidence type="ECO:0000259" key="3">
    <source>
        <dbReference type="PROSITE" id="PS51462"/>
    </source>
</evidence>
<dbReference type="PRINTS" id="PR00502">
    <property type="entry name" value="NUDIXFAMILY"/>
</dbReference>
<dbReference type="AlphaFoldDB" id="A0A7M4D1H6"/>
<dbReference type="OrthoDB" id="9816289at2"/>
<protein>
    <submittedName>
        <fullName evidence="4">NUDIX domain-containing protein</fullName>
    </submittedName>
</protein>
<dbReference type="PROSITE" id="PS00893">
    <property type="entry name" value="NUDIX_BOX"/>
    <property type="match status" value="1"/>
</dbReference>
<dbReference type="InterPro" id="IPR000086">
    <property type="entry name" value="NUDIX_hydrolase_dom"/>
</dbReference>
<reference evidence="4 7" key="2">
    <citation type="submission" date="2019-12" db="EMBL/GenBank/DDBJ databases">
        <title>Draft genome sequence of Labilibaculum sp. strain 44 isolated from deep waters of Black Sea.</title>
        <authorList>
            <person name="Yadav S."/>
            <person name="Villanueva L."/>
        </authorList>
    </citation>
    <scope>NUCLEOTIDE SEQUENCE [LARGE SCALE GENOMIC DNA]</scope>
    <source>
        <strain evidence="4 7">44</strain>
    </source>
</reference>
<dbReference type="PROSITE" id="PS51462">
    <property type="entry name" value="NUDIX"/>
    <property type="match status" value="1"/>
</dbReference>
<keyword evidence="6" id="KW-1185">Reference proteome</keyword>
<feature type="domain" description="Nudix hydrolase" evidence="3">
    <location>
        <begin position="92"/>
        <end position="220"/>
    </location>
</feature>
<dbReference type="PANTHER" id="PTHR43736">
    <property type="entry name" value="ADP-RIBOSE PYROPHOSPHATASE"/>
    <property type="match status" value="1"/>
</dbReference>
<dbReference type="EMBL" id="QTZN02000002">
    <property type="protein sequence ID" value="MVB05710.1"/>
    <property type="molecule type" value="Genomic_DNA"/>
</dbReference>
<gene>
    <name evidence="5" type="ORF">DWB62_001585</name>
    <name evidence="4" type="ORF">GNY23_01585</name>
</gene>
<name>A0A7M4D1H6_9BACT</name>
<dbReference type="Gene3D" id="3.90.79.10">
    <property type="entry name" value="Nucleoside Triphosphate Pyrophosphohydrolase"/>
    <property type="match status" value="1"/>
</dbReference>
<dbReference type="EMBL" id="WOTW01000002">
    <property type="protein sequence ID" value="MUP36505.1"/>
    <property type="molecule type" value="Genomic_DNA"/>
</dbReference>
<accession>A0A7M4D1H6</accession>
<evidence type="ECO:0000256" key="2">
    <source>
        <dbReference type="RuleBase" id="RU003476"/>
    </source>
</evidence>
<evidence type="ECO:0000313" key="5">
    <source>
        <dbReference type="EMBL" id="MVB05710.1"/>
    </source>
</evidence>
<keyword evidence="1 2" id="KW-0378">Hydrolase</keyword>
<evidence type="ECO:0000313" key="7">
    <source>
        <dbReference type="Proteomes" id="UP000462449"/>
    </source>
</evidence>
<dbReference type="Proteomes" id="UP000462449">
    <property type="component" value="Unassembled WGS sequence"/>
</dbReference>
<comment type="similarity">
    <text evidence="2">Belongs to the Nudix hydrolase family.</text>
</comment>
<organism evidence="4 7">
    <name type="scientific">Labilibaculum euxinus</name>
    <dbReference type="NCBI Taxonomy" id="2686357"/>
    <lineage>
        <taxon>Bacteria</taxon>
        <taxon>Pseudomonadati</taxon>
        <taxon>Bacteroidota</taxon>
        <taxon>Bacteroidia</taxon>
        <taxon>Marinilabiliales</taxon>
        <taxon>Marinifilaceae</taxon>
        <taxon>Labilibaculum</taxon>
    </lineage>
</organism>
<dbReference type="InterPro" id="IPR020084">
    <property type="entry name" value="NUDIX_hydrolase_CS"/>
</dbReference>
<proteinExistence type="inferred from homology"/>
<sequence length="221" mass="25564">MNSKSGNSVDCIFPKHFKILPQMYKVFFKDRIIFLGDKSESVNFEGMVYAWVEGESLEGLILQFDEDESKEVIFIVAEDLEQLFEHFASCFKYIEAAGGKVFNSKQQILAIYRLGKWDLPKGKVEKGELVHEAAVREVEEECGITDLKIEKELNSTYHTYWMKGKHMLKRTYWYKMSYSGSESLVPQTEEDIQEAKWLSSDNLGEFKANTYASILEVMNEA</sequence>
<evidence type="ECO:0000256" key="1">
    <source>
        <dbReference type="ARBA" id="ARBA00022801"/>
    </source>
</evidence>
<dbReference type="Pfam" id="PF00293">
    <property type="entry name" value="NUDIX"/>
    <property type="match status" value="1"/>
</dbReference>
<comment type="caution">
    <text evidence="4">The sequence shown here is derived from an EMBL/GenBank/DDBJ whole genome shotgun (WGS) entry which is preliminary data.</text>
</comment>
<dbReference type="Proteomes" id="UP000285951">
    <property type="component" value="Unassembled WGS sequence"/>
</dbReference>
<dbReference type="PANTHER" id="PTHR43736:SF1">
    <property type="entry name" value="DIHYDRONEOPTERIN TRIPHOSPHATE DIPHOSPHATASE"/>
    <property type="match status" value="1"/>
</dbReference>
<evidence type="ECO:0000313" key="4">
    <source>
        <dbReference type="EMBL" id="MUP36505.1"/>
    </source>
</evidence>